<gene>
    <name evidence="1" type="ORF">HZS55_19370</name>
</gene>
<dbReference type="Pfam" id="PF10604">
    <property type="entry name" value="Polyketide_cyc2"/>
    <property type="match status" value="1"/>
</dbReference>
<organism evidence="1 2">
    <name type="scientific">Halosimplex rubrum</name>
    <dbReference type="NCBI Taxonomy" id="869889"/>
    <lineage>
        <taxon>Archaea</taxon>
        <taxon>Methanobacteriati</taxon>
        <taxon>Methanobacteriota</taxon>
        <taxon>Stenosarchaea group</taxon>
        <taxon>Halobacteria</taxon>
        <taxon>Halobacteriales</taxon>
        <taxon>Haloarculaceae</taxon>
        <taxon>Halosimplex</taxon>
    </lineage>
</organism>
<name>A0A7D5PBV9_9EURY</name>
<dbReference type="Proteomes" id="UP000509667">
    <property type="component" value="Chromosome"/>
</dbReference>
<evidence type="ECO:0000313" key="2">
    <source>
        <dbReference type="Proteomes" id="UP000509667"/>
    </source>
</evidence>
<dbReference type="GeneID" id="56080071"/>
<proteinExistence type="predicted"/>
<dbReference type="SUPFAM" id="SSF55961">
    <property type="entry name" value="Bet v1-like"/>
    <property type="match status" value="1"/>
</dbReference>
<evidence type="ECO:0000313" key="1">
    <source>
        <dbReference type="EMBL" id="QLH79320.1"/>
    </source>
</evidence>
<dbReference type="EMBL" id="CP058910">
    <property type="protein sequence ID" value="QLH79320.1"/>
    <property type="molecule type" value="Genomic_DNA"/>
</dbReference>
<dbReference type="RefSeq" id="WP_179909188.1">
    <property type="nucleotide sequence ID" value="NZ_CP058910.1"/>
</dbReference>
<sequence length="176" mass="20077">MDEVEVSTVIHVPPAEAYDFIVDFPRYADYSEYLREVRRDGDGSPGTRYALKFSWWKLTYTAHTKVVDADPPERLDWRVIRNIDADGHWRVEGAADEAPEDVETASRVSLRIEYDPGSVNAGSIDLPRFVSLSWVVEKVKPLIQKEAERVVERIVADIEGQPREVDLTVHTRPDAI</sequence>
<dbReference type="InterPro" id="IPR019587">
    <property type="entry name" value="Polyketide_cyclase/dehydratase"/>
</dbReference>
<accession>A0A7D5PBV9</accession>
<dbReference type="CDD" id="cd07812">
    <property type="entry name" value="SRPBCC"/>
    <property type="match status" value="1"/>
</dbReference>
<dbReference type="KEGG" id="hrr:HZS55_19370"/>
<dbReference type="OrthoDB" id="167073at2157"/>
<keyword evidence="2" id="KW-1185">Reference proteome</keyword>
<dbReference type="AlphaFoldDB" id="A0A7D5PBV9"/>
<dbReference type="InterPro" id="IPR023393">
    <property type="entry name" value="START-like_dom_sf"/>
</dbReference>
<protein>
    <submittedName>
        <fullName evidence="1">SRPBCC family protein</fullName>
    </submittedName>
</protein>
<reference evidence="1 2" key="1">
    <citation type="submission" date="2020-07" db="EMBL/GenBank/DDBJ databases">
        <title>Halosimplex pelagicum sp. nov. and Halosimplex rubrum sp. nov., isolated from salted brown alga Laminaria, and emended description of the genus Halosimplex.</title>
        <authorList>
            <person name="Cui H."/>
        </authorList>
    </citation>
    <scope>NUCLEOTIDE SEQUENCE [LARGE SCALE GENOMIC DNA]</scope>
    <source>
        <strain evidence="1 2">R27</strain>
    </source>
</reference>
<dbReference type="Gene3D" id="3.30.530.20">
    <property type="match status" value="1"/>
</dbReference>